<keyword evidence="5" id="KW-1185">Reference proteome</keyword>
<dbReference type="Gene3D" id="3.30.565.10">
    <property type="entry name" value="Histidine kinase-like ATPase, C-terminal domain"/>
    <property type="match status" value="1"/>
</dbReference>
<evidence type="ECO:0000256" key="2">
    <source>
        <dbReference type="PROSITE-ProRule" id="PRU00169"/>
    </source>
</evidence>
<dbReference type="KEGG" id="mgm:Mmc1_2342"/>
<protein>
    <submittedName>
        <fullName evidence="4">Response regulator receiver protein</fullName>
    </submittedName>
</protein>
<sequence length="561" mass="63622">MIIEPNMAILVVDDDLDMQTLLKRYLAELNLPLYLANHGEQAVELYRQHQPQLILMDVAMPIMDGFAAAHSIRHYQNPKSECAILFMTALETEELLVHCLECGGDDIITKPFRRALLLARTKSWLKRTQLAIQLREHRDRLAYERRFVENTLERIRHSSRLDEHNLRFLLDSVERAAGDILLAASRPDGVQHIFLGDFTGHGLPAALGAPLVSDIFYSMTQRGCVLSHILMEINQKLHDRLPSGMFLAMAACEADHGRGVVKLWNAGLPDILVYEQDRVCFRAPSSLIPLGITVDENFLAVGYYYQSRQPKRIFLYTDGVTEMQNSEGQFFGQQTLERVISQIIAFNEPLSMVQHFLRAYRGHSSQLDDASMAELFCDPTLPSIMHRPPHPHLLDTQVEESDWSLELTFGPDALNTMDLIPQVMSILAIRHNLRQHYSRLFTIVGELITNAIDWGILQLPPCPQKNRNGENYHLKSKLSAMRRLDNGTLHIVIRHQHGMVETHETSLYHGAVIIQVSDSGPGFSSPRPPLDGHCGLALVNRLCHSLSFSQKGNQVEAIYHY</sequence>
<dbReference type="GO" id="GO:0016791">
    <property type="term" value="F:phosphatase activity"/>
    <property type="evidence" value="ECO:0007669"/>
    <property type="project" value="TreeGrafter"/>
</dbReference>
<dbReference type="Gene3D" id="3.40.50.2300">
    <property type="match status" value="1"/>
</dbReference>
<organism evidence="4 5">
    <name type="scientific">Magnetococcus marinus (strain ATCC BAA-1437 / JCM 17883 / MC-1)</name>
    <dbReference type="NCBI Taxonomy" id="156889"/>
    <lineage>
        <taxon>Bacteria</taxon>
        <taxon>Pseudomonadati</taxon>
        <taxon>Pseudomonadota</taxon>
        <taxon>Magnetococcia</taxon>
        <taxon>Magnetococcales</taxon>
        <taxon>Magnetococcaceae</taxon>
        <taxon>Magnetococcus</taxon>
    </lineage>
</organism>
<dbReference type="InterPro" id="IPR036890">
    <property type="entry name" value="HATPase_C_sf"/>
</dbReference>
<evidence type="ECO:0000259" key="3">
    <source>
        <dbReference type="PROSITE" id="PS50110"/>
    </source>
</evidence>
<dbReference type="SUPFAM" id="SSF52172">
    <property type="entry name" value="CheY-like"/>
    <property type="match status" value="1"/>
</dbReference>
<feature type="modified residue" description="4-aspartylphosphate" evidence="2">
    <location>
        <position position="57"/>
    </location>
</feature>
<accession>A0LA49</accession>
<dbReference type="SMART" id="SM00331">
    <property type="entry name" value="PP2C_SIG"/>
    <property type="match status" value="1"/>
</dbReference>
<dbReference type="InterPro" id="IPR036457">
    <property type="entry name" value="PPM-type-like_dom_sf"/>
</dbReference>
<dbReference type="SUPFAM" id="SSF55874">
    <property type="entry name" value="ATPase domain of HSP90 chaperone/DNA topoisomerase II/histidine kinase"/>
    <property type="match status" value="1"/>
</dbReference>
<evidence type="ECO:0000313" key="5">
    <source>
        <dbReference type="Proteomes" id="UP000002586"/>
    </source>
</evidence>
<dbReference type="STRING" id="156889.Mmc1_2342"/>
<feature type="domain" description="Response regulatory" evidence="3">
    <location>
        <begin position="8"/>
        <end position="125"/>
    </location>
</feature>
<dbReference type="PANTHER" id="PTHR43156:SF2">
    <property type="entry name" value="STAGE II SPORULATION PROTEIN E"/>
    <property type="match status" value="1"/>
</dbReference>
<evidence type="ECO:0000313" key="4">
    <source>
        <dbReference type="EMBL" id="ABK44842.1"/>
    </source>
</evidence>
<dbReference type="Pfam" id="PF07228">
    <property type="entry name" value="SpoIIE"/>
    <property type="match status" value="1"/>
</dbReference>
<dbReference type="PANTHER" id="PTHR43156">
    <property type="entry name" value="STAGE II SPORULATION PROTEIN E-RELATED"/>
    <property type="match status" value="1"/>
</dbReference>
<dbReference type="PROSITE" id="PS50110">
    <property type="entry name" value="RESPONSE_REGULATORY"/>
    <property type="match status" value="1"/>
</dbReference>
<gene>
    <name evidence="4" type="ordered locus">Mmc1_2342</name>
</gene>
<evidence type="ECO:0000256" key="1">
    <source>
        <dbReference type="ARBA" id="ARBA00022801"/>
    </source>
</evidence>
<dbReference type="InterPro" id="IPR001932">
    <property type="entry name" value="PPM-type_phosphatase-like_dom"/>
</dbReference>
<name>A0LA49_MAGMM</name>
<dbReference type="InterPro" id="IPR052016">
    <property type="entry name" value="Bact_Sigma-Reg"/>
</dbReference>
<dbReference type="Pfam" id="PF00072">
    <property type="entry name" value="Response_reg"/>
    <property type="match status" value="1"/>
</dbReference>
<dbReference type="InterPro" id="IPR011006">
    <property type="entry name" value="CheY-like_superfamily"/>
</dbReference>
<dbReference type="eggNOG" id="COG0745">
    <property type="taxonomic scope" value="Bacteria"/>
</dbReference>
<dbReference type="InterPro" id="IPR001789">
    <property type="entry name" value="Sig_transdc_resp-reg_receiver"/>
</dbReference>
<dbReference type="CDD" id="cd17546">
    <property type="entry name" value="REC_hyHK_CKI1_RcsC-like"/>
    <property type="match status" value="1"/>
</dbReference>
<dbReference type="HOGENOM" id="CLU_000445_43_7_5"/>
<dbReference type="eggNOG" id="COG2208">
    <property type="taxonomic scope" value="Bacteria"/>
</dbReference>
<dbReference type="Gene3D" id="3.60.40.10">
    <property type="entry name" value="PPM-type phosphatase domain"/>
    <property type="match status" value="1"/>
</dbReference>
<dbReference type="SMART" id="SM00448">
    <property type="entry name" value="REC"/>
    <property type="match status" value="1"/>
</dbReference>
<reference evidence="5" key="1">
    <citation type="journal article" date="2009" name="Appl. Environ. Microbiol.">
        <title>Complete genome sequence of the chemolithoautotrophic marine magnetotactic coccus strain MC-1.</title>
        <authorList>
            <person name="Schubbe S."/>
            <person name="Williams T.J."/>
            <person name="Xie G."/>
            <person name="Kiss H.E."/>
            <person name="Brettin T.S."/>
            <person name="Martinez D."/>
            <person name="Ross C.A."/>
            <person name="Schuler D."/>
            <person name="Cox B.L."/>
            <person name="Nealson K.H."/>
            <person name="Bazylinski D.A."/>
        </authorList>
    </citation>
    <scope>NUCLEOTIDE SEQUENCE [LARGE SCALE GENOMIC DNA]</scope>
    <source>
        <strain evidence="5">ATCC BAA-1437 / JCM 17883 / MC-1</strain>
    </source>
</reference>
<keyword evidence="2" id="KW-0597">Phosphoprotein</keyword>
<keyword evidence="1" id="KW-0378">Hydrolase</keyword>
<proteinExistence type="predicted"/>
<dbReference type="GO" id="GO:0000160">
    <property type="term" value="P:phosphorelay signal transduction system"/>
    <property type="evidence" value="ECO:0007669"/>
    <property type="project" value="InterPro"/>
</dbReference>
<reference evidence="4 5" key="2">
    <citation type="journal article" date="2012" name="Int. J. Syst. Evol. Microbiol.">
        <title>Magnetococcus marinus gen. nov., sp. nov., a marine, magnetotactic bacterium that represents a novel lineage (Magnetococcaceae fam. nov.; Magnetococcales ord. nov.) at the base of the Alphaproteobacteria.</title>
        <authorList>
            <person name="Bazylinski D.A."/>
            <person name="Williams T.J."/>
            <person name="Lefevre C.T."/>
            <person name="Berg R.J."/>
            <person name="Zhang C.L."/>
            <person name="Bowser S.S."/>
            <person name="Dean A.J."/>
            <person name="Beveridge T.J."/>
        </authorList>
    </citation>
    <scope>NUCLEOTIDE SEQUENCE [LARGE SCALE GENOMIC DNA]</scope>
    <source>
        <strain evidence="5">ATCC BAA-1437 / JCM 17883 / MC-1</strain>
    </source>
</reference>
<dbReference type="AlphaFoldDB" id="A0LA49"/>
<dbReference type="EMBL" id="CP000471">
    <property type="protein sequence ID" value="ABK44842.1"/>
    <property type="molecule type" value="Genomic_DNA"/>
</dbReference>
<dbReference type="Proteomes" id="UP000002586">
    <property type="component" value="Chromosome"/>
</dbReference>